<accession>A0AA36XJ48</accession>
<dbReference type="AlphaFoldDB" id="A0AA36XJ48"/>
<reference evidence="1 2" key="1">
    <citation type="submission" date="2011-05" db="EMBL/GenBank/DDBJ databases">
        <authorList>
            <person name="Muzny D."/>
            <person name="Qin X."/>
            <person name="Deng J."/>
            <person name="Jiang H."/>
            <person name="Liu Y."/>
            <person name="Qu J."/>
            <person name="Song X.-Z."/>
            <person name="Zhang L."/>
            <person name="Thornton R."/>
            <person name="Coyle M."/>
            <person name="Francisco L."/>
            <person name="Jackson L."/>
            <person name="Javaid M."/>
            <person name="Korchina V."/>
            <person name="Kovar C."/>
            <person name="Mata R."/>
            <person name="Mathew T."/>
            <person name="Ngo R."/>
            <person name="Nguyen L."/>
            <person name="Nguyen N."/>
            <person name="Okwuonu G."/>
            <person name="Ongeri F."/>
            <person name="Pham C."/>
            <person name="Simmons D."/>
            <person name="Wilczek-Boney K."/>
            <person name="Hale W."/>
            <person name="Jakkamsetti A."/>
            <person name="Pham P."/>
            <person name="Ruth R."/>
            <person name="San Lucas F."/>
            <person name="Warren J."/>
            <person name="Zhang J."/>
            <person name="Zhao Z."/>
            <person name="Zhou C."/>
            <person name="Zhu D."/>
            <person name="Lee S."/>
            <person name="Bess C."/>
            <person name="Blankenburg K."/>
            <person name="Forbes L."/>
            <person name="Fu Q."/>
            <person name="Gubbala S."/>
            <person name="Hirani K."/>
            <person name="Jayaseelan J.C."/>
            <person name="Lara F."/>
            <person name="Munidasa M."/>
            <person name="Palculict T."/>
            <person name="Patil S."/>
            <person name="Pu L.-L."/>
            <person name="Saada N."/>
            <person name="Tang L."/>
            <person name="Weissenberger G."/>
            <person name="Zhu Y."/>
            <person name="Hemphill L."/>
            <person name="Shang Y."/>
            <person name="Youmans B."/>
            <person name="Ayvaz T."/>
            <person name="Ross M."/>
            <person name="Santibanez J."/>
            <person name="Aqrawi P."/>
            <person name="Gross S."/>
            <person name="Joshi V."/>
            <person name="Fowler G."/>
            <person name="Nazareth L."/>
            <person name="Reid J."/>
            <person name="Worley K."/>
            <person name="Petrosino J."/>
            <person name="Highlander S."/>
            <person name="Gibbs R."/>
        </authorList>
    </citation>
    <scope>NUCLEOTIDE SEQUENCE [LARGE SCALE GENOMIC DNA]</scope>
    <source>
        <strain evidence="1 2">ATCC 33926</strain>
    </source>
</reference>
<proteinExistence type="predicted"/>
<evidence type="ECO:0000313" key="2">
    <source>
        <dbReference type="Proteomes" id="UP000004982"/>
    </source>
</evidence>
<sequence>MSKTVILTDSKQRSSENFQTTLIDVELQPNLRLLVLQTKGKG</sequence>
<dbReference type="Proteomes" id="UP000004982">
    <property type="component" value="Unassembled WGS sequence"/>
</dbReference>
<comment type="caution">
    <text evidence="1">The sequence shown here is derived from an EMBL/GenBank/DDBJ whole genome shotgun (WGS) entry which is preliminary data.</text>
</comment>
<name>A0AA36XJ48_9NEIS</name>
<gene>
    <name evidence="1" type="ORF">HMPREF9418_2664</name>
</gene>
<protein>
    <submittedName>
        <fullName evidence="1">Uncharacterized protein</fullName>
    </submittedName>
</protein>
<organism evidence="1 2">
    <name type="scientific">Neisseria macacae ATCC 33926</name>
    <dbReference type="NCBI Taxonomy" id="997348"/>
    <lineage>
        <taxon>Bacteria</taxon>
        <taxon>Pseudomonadati</taxon>
        <taxon>Pseudomonadota</taxon>
        <taxon>Betaproteobacteria</taxon>
        <taxon>Neisseriales</taxon>
        <taxon>Neisseriaceae</taxon>
        <taxon>Neisseria</taxon>
    </lineage>
</organism>
<dbReference type="EMBL" id="AFQE01000134">
    <property type="protein sequence ID" value="EGQ74772.1"/>
    <property type="molecule type" value="Genomic_DNA"/>
</dbReference>
<evidence type="ECO:0000313" key="1">
    <source>
        <dbReference type="EMBL" id="EGQ74772.1"/>
    </source>
</evidence>